<accession>A0ABQ0GMW8</accession>
<feature type="region of interest" description="Disordered" evidence="9">
    <location>
        <begin position="359"/>
        <end position="382"/>
    </location>
</feature>
<dbReference type="GeneID" id="98179986"/>
<evidence type="ECO:0000256" key="2">
    <source>
        <dbReference type="ARBA" id="ARBA00004496"/>
    </source>
</evidence>
<evidence type="ECO:0000313" key="11">
    <source>
        <dbReference type="Proteomes" id="UP001628179"/>
    </source>
</evidence>
<evidence type="ECO:0000256" key="8">
    <source>
        <dbReference type="ARBA" id="ARBA00023242"/>
    </source>
</evidence>
<dbReference type="RefSeq" id="XP_070920764.1">
    <property type="nucleotide sequence ID" value="XM_071064663.1"/>
</dbReference>
<dbReference type="InterPro" id="IPR008728">
    <property type="entry name" value="Elongator_complex_protein_4"/>
</dbReference>
<dbReference type="InterPro" id="IPR027417">
    <property type="entry name" value="P-loop_NTPase"/>
</dbReference>
<keyword evidence="6" id="KW-0963">Cytoplasm</keyword>
<dbReference type="EMBL" id="BAAFSV010000005">
    <property type="protein sequence ID" value="GAB1319034.1"/>
    <property type="molecule type" value="Genomic_DNA"/>
</dbReference>
<dbReference type="CDD" id="cd19494">
    <property type="entry name" value="Elp4"/>
    <property type="match status" value="1"/>
</dbReference>
<dbReference type="Pfam" id="PF05625">
    <property type="entry name" value="PAXNEB"/>
    <property type="match status" value="1"/>
</dbReference>
<evidence type="ECO:0000256" key="5">
    <source>
        <dbReference type="ARBA" id="ARBA00020265"/>
    </source>
</evidence>
<gene>
    <name evidence="10" type="primary">ELP4</name>
    <name evidence="10" type="ORF">MFIFM68171_09244</name>
</gene>
<keyword evidence="7" id="KW-0819">tRNA processing</keyword>
<sequence>MSFVKRHTVLSTRPGRQATQGAPEKQQLAPGIRPSPLDGRPTTSTGTSSLDQLLAGHGGLPLGTGLLIEEQGTTDFSGVLLRYYAAEGLVQGHHVHLVGFPAEWRHQLPGLAAPDNKSRAAQPTPPPEEKMKIAWRYEALGNNATPGAAARGDTSQGTFCHSFDLTRRLSPSSCKGSLHPTPATSPSMFDQRIHGASSPFMAIIKHIRTTLASSPPTDIHRIVVPGLLSPTLYSPQCSQPAEVLQFLHALRALLRQYSSQLTIVITLPTSLFPRSSGLVRWMELLSDGVIELIPLPATPGAPPQTSGSDKSDQAQGLLRVHTLPIYHEKGGGGAVTSSFRETLSFTLSASKGLTIKPYSLPPLEGDGEEKPPASTVKDGIDF</sequence>
<reference evidence="10 11" key="1">
    <citation type="submission" date="2024-09" db="EMBL/GenBank/DDBJ databases">
        <title>Itraconazole resistance in Madurella fahalii resulting from another homologue of gene encoding cytochrome P450 14-alpha sterol demethylase (CYP51).</title>
        <authorList>
            <person name="Yoshioka I."/>
            <person name="Fahal A.H."/>
            <person name="Kaneko S."/>
            <person name="Yaguchi T."/>
        </authorList>
    </citation>
    <scope>NUCLEOTIDE SEQUENCE [LARGE SCALE GENOMIC DNA]</scope>
    <source>
        <strain evidence="10 11">IFM 68171</strain>
    </source>
</reference>
<keyword evidence="8" id="KW-0539">Nucleus</keyword>
<evidence type="ECO:0000256" key="6">
    <source>
        <dbReference type="ARBA" id="ARBA00022490"/>
    </source>
</evidence>
<evidence type="ECO:0000256" key="1">
    <source>
        <dbReference type="ARBA" id="ARBA00004123"/>
    </source>
</evidence>
<dbReference type="PANTHER" id="PTHR12896">
    <property type="entry name" value="PAX6 NEIGHBOR PROTEIN PAXNEB"/>
    <property type="match status" value="1"/>
</dbReference>
<evidence type="ECO:0000256" key="9">
    <source>
        <dbReference type="SAM" id="MobiDB-lite"/>
    </source>
</evidence>
<name>A0ABQ0GMW8_9PEZI</name>
<evidence type="ECO:0000256" key="3">
    <source>
        <dbReference type="ARBA" id="ARBA00005043"/>
    </source>
</evidence>
<evidence type="ECO:0000313" key="10">
    <source>
        <dbReference type="EMBL" id="GAB1319034.1"/>
    </source>
</evidence>
<dbReference type="Proteomes" id="UP001628179">
    <property type="component" value="Unassembled WGS sequence"/>
</dbReference>
<proteinExistence type="inferred from homology"/>
<feature type="compositionally biased region" description="Polar residues" evidence="9">
    <location>
        <begin position="41"/>
        <end position="51"/>
    </location>
</feature>
<dbReference type="PANTHER" id="PTHR12896:SF1">
    <property type="entry name" value="ELONGATOR COMPLEX PROTEIN 4"/>
    <property type="match status" value="1"/>
</dbReference>
<dbReference type="Gene3D" id="3.40.50.300">
    <property type="entry name" value="P-loop containing nucleotide triphosphate hydrolases"/>
    <property type="match status" value="1"/>
</dbReference>
<comment type="similarity">
    <text evidence="4">Belongs to the ELP4 family.</text>
</comment>
<evidence type="ECO:0000256" key="7">
    <source>
        <dbReference type="ARBA" id="ARBA00022694"/>
    </source>
</evidence>
<organism evidence="10 11">
    <name type="scientific">Madurella fahalii</name>
    <dbReference type="NCBI Taxonomy" id="1157608"/>
    <lineage>
        <taxon>Eukaryota</taxon>
        <taxon>Fungi</taxon>
        <taxon>Dikarya</taxon>
        <taxon>Ascomycota</taxon>
        <taxon>Pezizomycotina</taxon>
        <taxon>Sordariomycetes</taxon>
        <taxon>Sordariomycetidae</taxon>
        <taxon>Sordariales</taxon>
        <taxon>Sordariales incertae sedis</taxon>
        <taxon>Madurella</taxon>
    </lineage>
</organism>
<protein>
    <recommendedName>
        <fullName evidence="5">Elongator complex protein 4</fullName>
    </recommendedName>
</protein>
<keyword evidence="11" id="KW-1185">Reference proteome</keyword>
<comment type="subcellular location">
    <subcellularLocation>
        <location evidence="2">Cytoplasm</location>
    </subcellularLocation>
    <subcellularLocation>
        <location evidence="1">Nucleus</location>
    </subcellularLocation>
</comment>
<evidence type="ECO:0000256" key="4">
    <source>
        <dbReference type="ARBA" id="ARBA00007573"/>
    </source>
</evidence>
<comment type="caution">
    <text evidence="10">The sequence shown here is derived from an EMBL/GenBank/DDBJ whole genome shotgun (WGS) entry which is preliminary data.</text>
</comment>
<comment type="pathway">
    <text evidence="3">tRNA modification; 5-methoxycarbonylmethyl-2-thiouridine-tRNA biosynthesis.</text>
</comment>
<feature type="region of interest" description="Disordered" evidence="9">
    <location>
        <begin position="1"/>
        <end position="54"/>
    </location>
</feature>